<reference evidence="1 2" key="1">
    <citation type="submission" date="2018-05" db="EMBL/GenBank/DDBJ databases">
        <title>Draft genome of Methanospirillum stamsii Pt1.</title>
        <authorList>
            <person name="Dueholm M.S."/>
            <person name="Nielsen P.H."/>
            <person name="Bakmann L.F."/>
            <person name="Otzen D.E."/>
        </authorList>
    </citation>
    <scope>NUCLEOTIDE SEQUENCE [LARGE SCALE GENOMIC DNA]</scope>
    <source>
        <strain evidence="1 2">Pt1</strain>
    </source>
</reference>
<evidence type="ECO:0000313" key="1">
    <source>
        <dbReference type="EMBL" id="PWR76194.1"/>
    </source>
</evidence>
<accession>A0A2V2N891</accession>
<gene>
    <name evidence="1" type="ORF">DLD82_01515</name>
</gene>
<sequence length="287" mass="32594">MKILIAQSIIQNLIYDSINDIHKTEMKVFSQWGEDGIIQWLIQRVPIKNQVFVEFGVENYRESNTRFLLIANNWKGLVIDSSEKNIKDIKSSEIYWKYQLQAIASFVHRDNINSLLEGEGIVGDIGLLSIDIDGNDYWVWEAISVISPRIVICEYNSIFGAEKAISIPYNQNFQRTQAHYSNLYYGASLPALCRLAEQKGYVFVGSNSAGNNAFFVRKDLSSGLPSLSAKEGYVMSLYRESRDEEGNLSHISGEKRLQVISDMPVVNVINNSIYLISDIFLKNNQSL</sequence>
<dbReference type="AlphaFoldDB" id="A0A2V2N891"/>
<name>A0A2V2N891_9EURY</name>
<keyword evidence="2" id="KW-1185">Reference proteome</keyword>
<comment type="caution">
    <text evidence="1">The sequence shown here is derived from an EMBL/GenBank/DDBJ whole genome shotgun (WGS) entry which is preliminary data.</text>
</comment>
<dbReference type="Proteomes" id="UP000245934">
    <property type="component" value="Unassembled WGS sequence"/>
</dbReference>
<dbReference type="EMBL" id="QGMZ01000004">
    <property type="protein sequence ID" value="PWR76194.1"/>
    <property type="molecule type" value="Genomic_DNA"/>
</dbReference>
<proteinExistence type="predicted"/>
<protein>
    <submittedName>
        <fullName evidence="1">Uncharacterized protein</fullName>
    </submittedName>
</protein>
<evidence type="ECO:0000313" key="2">
    <source>
        <dbReference type="Proteomes" id="UP000245934"/>
    </source>
</evidence>
<organism evidence="1 2">
    <name type="scientific">Methanospirillum stamsii</name>
    <dbReference type="NCBI Taxonomy" id="1277351"/>
    <lineage>
        <taxon>Archaea</taxon>
        <taxon>Methanobacteriati</taxon>
        <taxon>Methanobacteriota</taxon>
        <taxon>Stenosarchaea group</taxon>
        <taxon>Methanomicrobia</taxon>
        <taxon>Methanomicrobiales</taxon>
        <taxon>Methanospirillaceae</taxon>
        <taxon>Methanospirillum</taxon>
    </lineage>
</organism>